<keyword evidence="3" id="KW-0413">Isomerase</keyword>
<accession>A0A383B1F1</accession>
<dbReference type="GO" id="GO:0006457">
    <property type="term" value="P:protein folding"/>
    <property type="evidence" value="ECO:0007669"/>
    <property type="project" value="InterPro"/>
</dbReference>
<feature type="domain" description="PPIase cyclophilin-type" evidence="4">
    <location>
        <begin position="28"/>
        <end position="170"/>
    </location>
</feature>
<protein>
    <recommendedName>
        <fullName evidence="1">peptidylprolyl isomerase</fullName>
        <ecNumber evidence="1">5.2.1.8</ecNumber>
    </recommendedName>
</protein>
<evidence type="ECO:0000256" key="2">
    <source>
        <dbReference type="ARBA" id="ARBA00023110"/>
    </source>
</evidence>
<organism evidence="5">
    <name type="scientific">marine metagenome</name>
    <dbReference type="NCBI Taxonomy" id="408172"/>
    <lineage>
        <taxon>unclassified sequences</taxon>
        <taxon>metagenomes</taxon>
        <taxon>ecological metagenomes</taxon>
    </lineage>
</organism>
<dbReference type="GO" id="GO:0003755">
    <property type="term" value="F:peptidyl-prolyl cis-trans isomerase activity"/>
    <property type="evidence" value="ECO:0007669"/>
    <property type="project" value="UniProtKB-KW"/>
</dbReference>
<dbReference type="PRINTS" id="PR00153">
    <property type="entry name" value="CSAPPISMRASE"/>
</dbReference>
<dbReference type="PANTHER" id="PTHR45625:SF4">
    <property type="entry name" value="PEPTIDYLPROLYL ISOMERASE DOMAIN AND WD REPEAT-CONTAINING PROTEIN 1"/>
    <property type="match status" value="1"/>
</dbReference>
<keyword evidence="2" id="KW-0697">Rotamase</keyword>
<name>A0A383B1F1_9ZZZZ</name>
<sequence length="174" mass="18849">MSNQYSTPPEMAIDTEKKYQAIMTTNKGVITFDLFANETPNTVNSFVFLSREGFYNGVIFHRIISGFMLQGGDPTGTGTGGPGYKFADEKVTRDYIPGTLAMANSGPNTNGSQFFIMHGNVPLPKQYTIFGQATEGLDVVDLIASTPTTRSATGEQSSPTEEIRIELVEITEGS</sequence>
<proteinExistence type="predicted"/>
<dbReference type="InterPro" id="IPR020892">
    <property type="entry name" value="Cyclophilin-type_PPIase_CS"/>
</dbReference>
<evidence type="ECO:0000259" key="4">
    <source>
        <dbReference type="PROSITE" id="PS50072"/>
    </source>
</evidence>
<dbReference type="CDD" id="cd00317">
    <property type="entry name" value="cyclophilin"/>
    <property type="match status" value="1"/>
</dbReference>
<dbReference type="InterPro" id="IPR002130">
    <property type="entry name" value="Cyclophilin-type_PPIase_dom"/>
</dbReference>
<dbReference type="AlphaFoldDB" id="A0A383B1F1"/>
<dbReference type="PROSITE" id="PS50072">
    <property type="entry name" value="CSA_PPIASE_2"/>
    <property type="match status" value="1"/>
</dbReference>
<dbReference type="EMBL" id="UINC01196759">
    <property type="protein sequence ID" value="SVE13907.1"/>
    <property type="molecule type" value="Genomic_DNA"/>
</dbReference>
<evidence type="ECO:0000313" key="5">
    <source>
        <dbReference type="EMBL" id="SVE13907.1"/>
    </source>
</evidence>
<evidence type="ECO:0000256" key="3">
    <source>
        <dbReference type="ARBA" id="ARBA00023235"/>
    </source>
</evidence>
<dbReference type="PANTHER" id="PTHR45625">
    <property type="entry name" value="PEPTIDYL-PROLYL CIS-TRANS ISOMERASE-RELATED"/>
    <property type="match status" value="1"/>
</dbReference>
<evidence type="ECO:0000256" key="1">
    <source>
        <dbReference type="ARBA" id="ARBA00013194"/>
    </source>
</evidence>
<dbReference type="SUPFAM" id="SSF50891">
    <property type="entry name" value="Cyclophilin-like"/>
    <property type="match status" value="1"/>
</dbReference>
<dbReference type="EC" id="5.2.1.8" evidence="1"/>
<dbReference type="Pfam" id="PF00160">
    <property type="entry name" value="Pro_isomerase"/>
    <property type="match status" value="1"/>
</dbReference>
<dbReference type="PROSITE" id="PS00170">
    <property type="entry name" value="CSA_PPIASE_1"/>
    <property type="match status" value="1"/>
</dbReference>
<dbReference type="InterPro" id="IPR029000">
    <property type="entry name" value="Cyclophilin-like_dom_sf"/>
</dbReference>
<gene>
    <name evidence="5" type="ORF">METZ01_LOCUS466761</name>
</gene>
<dbReference type="Gene3D" id="2.40.100.10">
    <property type="entry name" value="Cyclophilin-like"/>
    <property type="match status" value="1"/>
</dbReference>
<reference evidence="5" key="1">
    <citation type="submission" date="2018-05" db="EMBL/GenBank/DDBJ databases">
        <authorList>
            <person name="Lanie J.A."/>
            <person name="Ng W.-L."/>
            <person name="Kazmierczak K.M."/>
            <person name="Andrzejewski T.M."/>
            <person name="Davidsen T.M."/>
            <person name="Wayne K.J."/>
            <person name="Tettelin H."/>
            <person name="Glass J.I."/>
            <person name="Rusch D."/>
            <person name="Podicherti R."/>
            <person name="Tsui H.-C.T."/>
            <person name="Winkler M.E."/>
        </authorList>
    </citation>
    <scope>NUCLEOTIDE SEQUENCE</scope>
</reference>
<dbReference type="InterPro" id="IPR044666">
    <property type="entry name" value="Cyclophilin_A-like"/>
</dbReference>